<name>A0A9P9BPV0_9PEZI</name>
<organism evidence="2 3">
    <name type="scientific">Microdochium trichocladiopsis</name>
    <dbReference type="NCBI Taxonomy" id="1682393"/>
    <lineage>
        <taxon>Eukaryota</taxon>
        <taxon>Fungi</taxon>
        <taxon>Dikarya</taxon>
        <taxon>Ascomycota</taxon>
        <taxon>Pezizomycotina</taxon>
        <taxon>Sordariomycetes</taxon>
        <taxon>Xylariomycetidae</taxon>
        <taxon>Xylariales</taxon>
        <taxon>Microdochiaceae</taxon>
        <taxon>Microdochium</taxon>
    </lineage>
</organism>
<evidence type="ECO:0000313" key="2">
    <source>
        <dbReference type="EMBL" id="KAH7024911.1"/>
    </source>
</evidence>
<dbReference type="Pfam" id="PF06985">
    <property type="entry name" value="HET"/>
    <property type="match status" value="1"/>
</dbReference>
<dbReference type="InterPro" id="IPR010730">
    <property type="entry name" value="HET"/>
</dbReference>
<comment type="caution">
    <text evidence="2">The sequence shown here is derived from an EMBL/GenBank/DDBJ whole genome shotgun (WGS) entry which is preliminary data.</text>
</comment>
<keyword evidence="3" id="KW-1185">Reference proteome</keyword>
<evidence type="ECO:0000313" key="3">
    <source>
        <dbReference type="Proteomes" id="UP000756346"/>
    </source>
</evidence>
<sequence length="278" mass="31344">MRLVDTSTERLVQLISPPPRYAILSLTWEDDVVLFQDIENDRAHVKHGYAMFQGAVKLARGGGYQYIWIDNCCIDKSSSAELSEAINSMFTWYRKADICYVYLGDISDQMLSPDTRTERLARCHWFWRCWTLQELIAPAYVFLYSREWTRLGKKTDPTWSRLLSEITGISGEALTSQAGFNLASVAQKMSWASRRAATREEDESYSMFGIFGVILAPLYGEGRGSAFRRLQEEIIHKGTDDSVLAWLPKLDVGDLRSATFGPVLAPSPSQFANAGGIV</sequence>
<dbReference type="GeneID" id="70178572"/>
<proteinExistence type="predicted"/>
<dbReference type="PANTHER" id="PTHR10622">
    <property type="entry name" value="HET DOMAIN-CONTAINING PROTEIN"/>
    <property type="match status" value="1"/>
</dbReference>
<protein>
    <submittedName>
        <fullName evidence="2">Heterokaryon incompatibility protein-domain-containing protein</fullName>
    </submittedName>
</protein>
<gene>
    <name evidence="2" type="ORF">B0I36DRAFT_221493</name>
</gene>
<dbReference type="RefSeq" id="XP_046008459.1">
    <property type="nucleotide sequence ID" value="XM_046149026.1"/>
</dbReference>
<evidence type="ECO:0000259" key="1">
    <source>
        <dbReference type="Pfam" id="PF06985"/>
    </source>
</evidence>
<dbReference type="EMBL" id="JAGTJQ010000009">
    <property type="protein sequence ID" value="KAH7024911.1"/>
    <property type="molecule type" value="Genomic_DNA"/>
</dbReference>
<dbReference type="Proteomes" id="UP000756346">
    <property type="component" value="Unassembled WGS sequence"/>
</dbReference>
<feature type="domain" description="Heterokaryon incompatibility" evidence="1">
    <location>
        <begin position="21"/>
        <end position="110"/>
    </location>
</feature>
<dbReference type="OrthoDB" id="674604at2759"/>
<dbReference type="AlphaFoldDB" id="A0A9P9BPV0"/>
<reference evidence="2" key="1">
    <citation type="journal article" date="2021" name="Nat. Commun.">
        <title>Genetic determinants of endophytism in the Arabidopsis root mycobiome.</title>
        <authorList>
            <person name="Mesny F."/>
            <person name="Miyauchi S."/>
            <person name="Thiergart T."/>
            <person name="Pickel B."/>
            <person name="Atanasova L."/>
            <person name="Karlsson M."/>
            <person name="Huettel B."/>
            <person name="Barry K.W."/>
            <person name="Haridas S."/>
            <person name="Chen C."/>
            <person name="Bauer D."/>
            <person name="Andreopoulos W."/>
            <person name="Pangilinan J."/>
            <person name="LaButti K."/>
            <person name="Riley R."/>
            <person name="Lipzen A."/>
            <person name="Clum A."/>
            <person name="Drula E."/>
            <person name="Henrissat B."/>
            <person name="Kohler A."/>
            <person name="Grigoriev I.V."/>
            <person name="Martin F.M."/>
            <person name="Hacquard S."/>
        </authorList>
    </citation>
    <scope>NUCLEOTIDE SEQUENCE</scope>
    <source>
        <strain evidence="2">MPI-CAGE-CH-0230</strain>
    </source>
</reference>
<accession>A0A9P9BPV0</accession>
<dbReference type="PANTHER" id="PTHR10622:SF10">
    <property type="entry name" value="HET DOMAIN-CONTAINING PROTEIN"/>
    <property type="match status" value="1"/>
</dbReference>
<feature type="non-terminal residue" evidence="2">
    <location>
        <position position="1"/>
    </location>
</feature>